<dbReference type="Proteomes" id="UP000486602">
    <property type="component" value="Unassembled WGS sequence"/>
</dbReference>
<evidence type="ECO:0008006" key="3">
    <source>
        <dbReference type="Google" id="ProtNLM"/>
    </source>
</evidence>
<reference evidence="1 2" key="1">
    <citation type="submission" date="2020-02" db="EMBL/GenBank/DDBJ databases">
        <title>Out from the shadows clarifying the taxonomy of the family Cryomorphaceae and related taxa by utilizing the GTDB taxonomic framework.</title>
        <authorList>
            <person name="Bowman J.P."/>
        </authorList>
    </citation>
    <scope>NUCLEOTIDE SEQUENCE [LARGE SCALE GENOMIC DNA]</scope>
    <source>
        <strain evidence="1 2">QSSC 1-22</strain>
    </source>
</reference>
<comment type="caution">
    <text evidence="1">The sequence shown here is derived from an EMBL/GenBank/DDBJ whole genome shotgun (WGS) entry which is preliminary data.</text>
</comment>
<dbReference type="EMBL" id="JAAGVY010000014">
    <property type="protein sequence ID" value="NEN23688.1"/>
    <property type="molecule type" value="Genomic_DNA"/>
</dbReference>
<dbReference type="InterPro" id="IPR029024">
    <property type="entry name" value="TerB-like"/>
</dbReference>
<proteinExistence type="predicted"/>
<sequence length="128" mass="14946">MDDKTSLILLLIKLAQIDGHVNHFEQMNIHMLSNTLGVDIRDVNKWRDQLEDVVLVLPKTKIERVDYFWRFVTMMNMDLNAHPKEQRMCVELADALGFRKSRVEEAMAFALDRRNGAIKFDDMKGILV</sequence>
<dbReference type="AlphaFoldDB" id="A0A7K3WQC4"/>
<name>A0A7K3WQC4_9FLAO</name>
<evidence type="ECO:0000313" key="2">
    <source>
        <dbReference type="Proteomes" id="UP000486602"/>
    </source>
</evidence>
<accession>A0A7K3WQC4</accession>
<protein>
    <recommendedName>
        <fullName evidence="3">TerB family tellurite resistance protein</fullName>
    </recommendedName>
</protein>
<organism evidence="1 2">
    <name type="scientific">Cryomorpha ignava</name>
    <dbReference type="NCBI Taxonomy" id="101383"/>
    <lineage>
        <taxon>Bacteria</taxon>
        <taxon>Pseudomonadati</taxon>
        <taxon>Bacteroidota</taxon>
        <taxon>Flavobacteriia</taxon>
        <taxon>Flavobacteriales</taxon>
        <taxon>Cryomorphaceae</taxon>
        <taxon>Cryomorpha</taxon>
    </lineage>
</organism>
<gene>
    <name evidence="1" type="ORF">G3O08_09270</name>
</gene>
<keyword evidence="2" id="KW-1185">Reference proteome</keyword>
<dbReference type="SUPFAM" id="SSF158682">
    <property type="entry name" value="TerB-like"/>
    <property type="match status" value="1"/>
</dbReference>
<evidence type="ECO:0000313" key="1">
    <source>
        <dbReference type="EMBL" id="NEN23688.1"/>
    </source>
</evidence>
<dbReference type="RefSeq" id="WP_163285085.1">
    <property type="nucleotide sequence ID" value="NZ_JAAGVY010000014.1"/>
</dbReference>
<dbReference type="Gene3D" id="1.10.3680.10">
    <property type="entry name" value="TerB-like"/>
    <property type="match status" value="1"/>
</dbReference>